<name>A0A5K7YPL1_9BACT</name>
<keyword evidence="4" id="KW-1185">Reference proteome</keyword>
<dbReference type="KEGG" id="dalk:DSCA_45780"/>
<dbReference type="Pfam" id="PF20789">
    <property type="entry name" value="4HBT_3C"/>
    <property type="match status" value="1"/>
</dbReference>
<dbReference type="AlphaFoldDB" id="A0A5K7YPL1"/>
<dbReference type="InterPro" id="IPR049450">
    <property type="entry name" value="ACOT8-like_C"/>
</dbReference>
<dbReference type="InterPro" id="IPR029069">
    <property type="entry name" value="HotDog_dom_sf"/>
</dbReference>
<dbReference type="RefSeq" id="WP_167527917.1">
    <property type="nucleotide sequence ID" value="NZ_AP021874.1"/>
</dbReference>
<evidence type="ECO:0000259" key="1">
    <source>
        <dbReference type="Pfam" id="PF13622"/>
    </source>
</evidence>
<evidence type="ECO:0000259" key="2">
    <source>
        <dbReference type="Pfam" id="PF20789"/>
    </source>
</evidence>
<organism evidence="3 4">
    <name type="scientific">Desulfosarcina alkanivorans</name>
    <dbReference type="NCBI Taxonomy" id="571177"/>
    <lineage>
        <taxon>Bacteria</taxon>
        <taxon>Pseudomonadati</taxon>
        <taxon>Thermodesulfobacteriota</taxon>
        <taxon>Desulfobacteria</taxon>
        <taxon>Desulfobacterales</taxon>
        <taxon>Desulfosarcinaceae</taxon>
        <taxon>Desulfosarcina</taxon>
    </lineage>
</organism>
<sequence>MPDTLFATLLETLGGASQRTPLQLPEDWMQGRAGYGGLVGALALKSMRGHVAAERRVRSLLTSFVGPVGPGDFSIHTRVLRSGRAVTHVEATLVQQDAVRCVALGSFGGDRDSAIHIDPAPRPEMAAPDQALELPYIEGLTPAFTRHFSYRWALGELPFSGRGGHEIGGWIQFREPTDCLTEEWLVALADAWPTPVLSMLSAPASASTVTWEMGFVHLDRQACTPNDWWGYHATAASAENGYVHEQGAVWDPDGRLAAYSRQTSTVFA</sequence>
<feature type="domain" description="Acyl-CoA thioesterase-like C-terminal" evidence="2">
    <location>
        <begin position="128"/>
        <end position="266"/>
    </location>
</feature>
<accession>A0A5K7YPL1</accession>
<feature type="domain" description="Acyl-CoA thioesterase-like N-terminal HotDog" evidence="1">
    <location>
        <begin position="24"/>
        <end position="108"/>
    </location>
</feature>
<dbReference type="Gene3D" id="2.40.160.210">
    <property type="entry name" value="Acyl-CoA thioesterase, double hotdog domain"/>
    <property type="match status" value="1"/>
</dbReference>
<dbReference type="InterPro" id="IPR042171">
    <property type="entry name" value="Acyl-CoA_hotdog"/>
</dbReference>
<gene>
    <name evidence="3" type="ORF">DSCA_45780</name>
</gene>
<proteinExistence type="predicted"/>
<dbReference type="InterPro" id="IPR052389">
    <property type="entry name" value="Sec_Metab_Biosynth-Assoc"/>
</dbReference>
<protein>
    <recommendedName>
        <fullName evidence="5">Acyl-CoA thioesterase</fullName>
    </recommendedName>
</protein>
<evidence type="ECO:0000313" key="3">
    <source>
        <dbReference type="EMBL" id="BBO70648.1"/>
    </source>
</evidence>
<evidence type="ECO:0008006" key="5">
    <source>
        <dbReference type="Google" id="ProtNLM"/>
    </source>
</evidence>
<dbReference type="Pfam" id="PF13622">
    <property type="entry name" value="4HBT_3"/>
    <property type="match status" value="1"/>
</dbReference>
<evidence type="ECO:0000313" key="4">
    <source>
        <dbReference type="Proteomes" id="UP000427906"/>
    </source>
</evidence>
<dbReference type="SUPFAM" id="SSF54637">
    <property type="entry name" value="Thioesterase/thiol ester dehydrase-isomerase"/>
    <property type="match status" value="2"/>
</dbReference>
<dbReference type="Proteomes" id="UP000427906">
    <property type="component" value="Chromosome"/>
</dbReference>
<reference evidence="3 4" key="1">
    <citation type="submission" date="2019-11" db="EMBL/GenBank/DDBJ databases">
        <title>Comparative genomics of hydrocarbon-degrading Desulfosarcina strains.</title>
        <authorList>
            <person name="Watanabe M."/>
            <person name="Kojima H."/>
            <person name="Fukui M."/>
        </authorList>
    </citation>
    <scope>NUCLEOTIDE SEQUENCE [LARGE SCALE GENOMIC DNA]</scope>
    <source>
        <strain evidence="3 4">PL12</strain>
    </source>
</reference>
<dbReference type="PANTHER" id="PTHR38110">
    <property type="entry name" value="CHROMOSOME 23, WHOLE GENOME SHOTGUN SEQUENCE"/>
    <property type="match status" value="1"/>
</dbReference>
<dbReference type="EMBL" id="AP021874">
    <property type="protein sequence ID" value="BBO70648.1"/>
    <property type="molecule type" value="Genomic_DNA"/>
</dbReference>
<dbReference type="PANTHER" id="PTHR38110:SF1">
    <property type="entry name" value="THIOESTERASE DOMAIN-CONTAINING PROTEIN"/>
    <property type="match status" value="1"/>
</dbReference>
<dbReference type="InterPro" id="IPR049449">
    <property type="entry name" value="TesB_ACOT8-like_N"/>
</dbReference>